<organism evidence="1 2">
    <name type="scientific">Phytophthora megakarya</name>
    <dbReference type="NCBI Taxonomy" id="4795"/>
    <lineage>
        <taxon>Eukaryota</taxon>
        <taxon>Sar</taxon>
        <taxon>Stramenopiles</taxon>
        <taxon>Oomycota</taxon>
        <taxon>Peronosporomycetes</taxon>
        <taxon>Peronosporales</taxon>
        <taxon>Peronosporaceae</taxon>
        <taxon>Phytophthora</taxon>
    </lineage>
</organism>
<evidence type="ECO:0000313" key="2">
    <source>
        <dbReference type="Proteomes" id="UP000198211"/>
    </source>
</evidence>
<accession>A0A225W5J7</accession>
<dbReference type="AlphaFoldDB" id="A0A225W5J7"/>
<reference evidence="2" key="1">
    <citation type="submission" date="2017-03" db="EMBL/GenBank/DDBJ databases">
        <title>Phytopthora megakarya and P. palmivora, two closely related causual agents of cacao black pod achieved similar genome size and gene model numbers by different mechanisms.</title>
        <authorList>
            <person name="Ali S."/>
            <person name="Shao J."/>
            <person name="Larry D.J."/>
            <person name="Kronmiller B."/>
            <person name="Shen D."/>
            <person name="Strem M.D."/>
            <person name="Melnick R.L."/>
            <person name="Guiltinan M.J."/>
            <person name="Tyler B.M."/>
            <person name="Meinhardt L.W."/>
            <person name="Bailey B.A."/>
        </authorList>
    </citation>
    <scope>NUCLEOTIDE SEQUENCE [LARGE SCALE GENOMIC DNA]</scope>
    <source>
        <strain evidence="2">zdho120</strain>
    </source>
</reference>
<name>A0A225W5J7_9STRA</name>
<comment type="caution">
    <text evidence="1">The sequence shown here is derived from an EMBL/GenBank/DDBJ whole genome shotgun (WGS) entry which is preliminary data.</text>
</comment>
<dbReference type="Proteomes" id="UP000198211">
    <property type="component" value="Unassembled WGS sequence"/>
</dbReference>
<gene>
    <name evidence="1" type="ORF">PHMEG_00013739</name>
</gene>
<proteinExistence type="predicted"/>
<protein>
    <submittedName>
        <fullName evidence="1">Uncharacterized protein</fullName>
    </submittedName>
</protein>
<keyword evidence="2" id="KW-1185">Reference proteome</keyword>
<sequence>MDGRCLKWAVNLSPWDLGIRWVENDQDGLAAILGAGITPPGSASMKTPKPWFRKRVPESSHRQSSWKCSLVTTSGTYFSMELPRETAEIVAATGHVLEKATVNEAEYARLVKDM</sequence>
<dbReference type="EMBL" id="NBNE01001694">
    <property type="protein sequence ID" value="OWZ13013.1"/>
    <property type="molecule type" value="Genomic_DNA"/>
</dbReference>
<evidence type="ECO:0000313" key="1">
    <source>
        <dbReference type="EMBL" id="OWZ13013.1"/>
    </source>
</evidence>